<evidence type="ECO:0000256" key="10">
    <source>
        <dbReference type="ARBA" id="ARBA00048138"/>
    </source>
</evidence>
<proteinExistence type="inferred from homology"/>
<comment type="catalytic activity">
    <reaction evidence="10">
        <text>O-phospho-L-serine + H2O = L-serine + phosphate</text>
        <dbReference type="Rhea" id="RHEA:21208"/>
        <dbReference type="ChEBI" id="CHEBI:15377"/>
        <dbReference type="ChEBI" id="CHEBI:33384"/>
        <dbReference type="ChEBI" id="CHEBI:43474"/>
        <dbReference type="ChEBI" id="CHEBI:57524"/>
        <dbReference type="EC" id="3.1.3.3"/>
    </reaction>
</comment>
<dbReference type="GO" id="GO:0036424">
    <property type="term" value="F:L-phosphoserine phosphatase activity"/>
    <property type="evidence" value="ECO:0007669"/>
    <property type="project" value="TreeGrafter"/>
</dbReference>
<dbReference type="EC" id="3.1.3.3" evidence="4"/>
<dbReference type="InterPro" id="IPR006384">
    <property type="entry name" value="HAD_hydro_PyrdxlP_Pase-like"/>
</dbReference>
<dbReference type="NCBIfam" id="TIGR01489">
    <property type="entry name" value="DKMTPPase-SF"/>
    <property type="match status" value="1"/>
</dbReference>
<dbReference type="OrthoDB" id="9804940at2"/>
<comment type="similarity">
    <text evidence="3">Belongs to the HAD-like hydrolase superfamily. SerB family.</text>
</comment>
<keyword evidence="6" id="KW-0479">Metal-binding</keyword>
<dbReference type="Pfam" id="PF12710">
    <property type="entry name" value="HAD"/>
    <property type="match status" value="1"/>
</dbReference>
<dbReference type="SUPFAM" id="SSF56784">
    <property type="entry name" value="HAD-like"/>
    <property type="match status" value="1"/>
</dbReference>
<accession>A0A069RB49</accession>
<dbReference type="GO" id="GO:0000287">
    <property type="term" value="F:magnesium ion binding"/>
    <property type="evidence" value="ECO:0007669"/>
    <property type="project" value="TreeGrafter"/>
</dbReference>
<dbReference type="STRING" id="1121324.CLIT_24c00190"/>
<comment type="catalytic activity">
    <reaction evidence="11">
        <text>O-phospho-D-serine + H2O = D-serine + phosphate</text>
        <dbReference type="Rhea" id="RHEA:24873"/>
        <dbReference type="ChEBI" id="CHEBI:15377"/>
        <dbReference type="ChEBI" id="CHEBI:35247"/>
        <dbReference type="ChEBI" id="CHEBI:43474"/>
        <dbReference type="ChEBI" id="CHEBI:58680"/>
        <dbReference type="EC" id="3.1.3.3"/>
    </reaction>
</comment>
<comment type="caution">
    <text evidence="12">The sequence shown here is derived from an EMBL/GenBank/DDBJ whole genome shotgun (WGS) entry which is preliminary data.</text>
</comment>
<sequence>MKYTVFCDFDGTITLNDTCVELTRKYARDGWQEIERLWKEGRYSAAQLSQMILDLIEIDEPELESFARSMEIDPNFKRFAQLMESRGADIYIVSDGYDKLIEPVLSENGLLHIRYYANSIVFENGGMKAYFPNNNPDCGSCGNCKTDIIDGLKECGSTSIYIGDGYSDRCASKNGDIVFAKRDLAVLLGKQGKEFVPFEDFSDIIRYVDENIMDMK</sequence>
<dbReference type="Gene3D" id="3.90.1470.20">
    <property type="match status" value="1"/>
</dbReference>
<evidence type="ECO:0000256" key="8">
    <source>
        <dbReference type="ARBA" id="ARBA00022842"/>
    </source>
</evidence>
<evidence type="ECO:0000256" key="9">
    <source>
        <dbReference type="ARBA" id="ARBA00023299"/>
    </source>
</evidence>
<dbReference type="GO" id="GO:0005737">
    <property type="term" value="C:cytoplasm"/>
    <property type="evidence" value="ECO:0007669"/>
    <property type="project" value="TreeGrafter"/>
</dbReference>
<dbReference type="InterPro" id="IPR050582">
    <property type="entry name" value="HAD-like_SerB"/>
</dbReference>
<dbReference type="Gene3D" id="3.40.50.1000">
    <property type="entry name" value="HAD superfamily/HAD-like"/>
    <property type="match status" value="1"/>
</dbReference>
<name>A0A069RB49_PEPLI</name>
<dbReference type="AlphaFoldDB" id="A0A069RB49"/>
<reference evidence="12 13" key="1">
    <citation type="submission" date="2014-03" db="EMBL/GenBank/DDBJ databases">
        <title>Genome sequence of Clostridium litorale W6, DSM 5388.</title>
        <authorList>
            <person name="Poehlein A."/>
            <person name="Jagirdar A."/>
            <person name="Khonsari B."/>
            <person name="Chibani C.M."/>
            <person name="Gutierrez Gutierrez D.A."/>
            <person name="Davydova E."/>
            <person name="Alghaithi H.S."/>
            <person name="Nair K.P."/>
            <person name="Dhamotharan K."/>
            <person name="Chandran L."/>
            <person name="G W."/>
            <person name="Daniel R."/>
        </authorList>
    </citation>
    <scope>NUCLEOTIDE SEQUENCE [LARGE SCALE GENOMIC DNA]</scope>
    <source>
        <strain evidence="12 13">W6</strain>
    </source>
</reference>
<organism evidence="12 13">
    <name type="scientific">Peptoclostridium litorale DSM 5388</name>
    <dbReference type="NCBI Taxonomy" id="1121324"/>
    <lineage>
        <taxon>Bacteria</taxon>
        <taxon>Bacillati</taxon>
        <taxon>Bacillota</taxon>
        <taxon>Clostridia</taxon>
        <taxon>Peptostreptococcales</taxon>
        <taxon>Peptoclostridiaceae</taxon>
        <taxon>Peptoclostridium</taxon>
    </lineage>
</organism>
<comment type="pathway">
    <text evidence="2">Amino-acid biosynthesis; L-serine biosynthesis; L-serine from 3-phospho-D-glycerate: step 3/3.</text>
</comment>
<dbReference type="InterPro" id="IPR036412">
    <property type="entry name" value="HAD-like_sf"/>
</dbReference>
<gene>
    <name evidence="12" type="ORF">CLIT_24c00190</name>
</gene>
<evidence type="ECO:0000256" key="4">
    <source>
        <dbReference type="ARBA" id="ARBA00012640"/>
    </source>
</evidence>
<evidence type="ECO:0000256" key="3">
    <source>
        <dbReference type="ARBA" id="ARBA00009184"/>
    </source>
</evidence>
<keyword evidence="9" id="KW-0718">Serine biosynthesis</keyword>
<evidence type="ECO:0000313" key="12">
    <source>
        <dbReference type="EMBL" id="KDR94256.1"/>
    </source>
</evidence>
<keyword evidence="7 12" id="KW-0378">Hydrolase</keyword>
<evidence type="ECO:0000313" key="13">
    <source>
        <dbReference type="Proteomes" id="UP000027946"/>
    </source>
</evidence>
<dbReference type="EMBL" id="JJMM01000023">
    <property type="protein sequence ID" value="KDR94256.1"/>
    <property type="molecule type" value="Genomic_DNA"/>
</dbReference>
<dbReference type="GO" id="GO:0006564">
    <property type="term" value="P:L-serine biosynthetic process"/>
    <property type="evidence" value="ECO:0007669"/>
    <property type="project" value="UniProtKB-KW"/>
</dbReference>
<comment type="cofactor">
    <cofactor evidence="1">
        <name>Mg(2+)</name>
        <dbReference type="ChEBI" id="CHEBI:18420"/>
    </cofactor>
</comment>
<evidence type="ECO:0000256" key="1">
    <source>
        <dbReference type="ARBA" id="ARBA00001946"/>
    </source>
</evidence>
<evidence type="ECO:0000256" key="6">
    <source>
        <dbReference type="ARBA" id="ARBA00022723"/>
    </source>
</evidence>
<evidence type="ECO:0000256" key="5">
    <source>
        <dbReference type="ARBA" id="ARBA00022605"/>
    </source>
</evidence>
<keyword evidence="5" id="KW-0028">Amino-acid biosynthesis</keyword>
<dbReference type="RefSeq" id="WP_038267229.1">
    <property type="nucleotide sequence ID" value="NZ_FSRH01000014.1"/>
</dbReference>
<evidence type="ECO:0000256" key="2">
    <source>
        <dbReference type="ARBA" id="ARBA00005135"/>
    </source>
</evidence>
<dbReference type="InterPro" id="IPR023214">
    <property type="entry name" value="HAD_sf"/>
</dbReference>
<evidence type="ECO:0000256" key="7">
    <source>
        <dbReference type="ARBA" id="ARBA00022801"/>
    </source>
</evidence>
<protein>
    <recommendedName>
        <fullName evidence="4">phosphoserine phosphatase</fullName>
        <ecNumber evidence="4">3.1.3.3</ecNumber>
    </recommendedName>
</protein>
<dbReference type="eggNOG" id="COG4359">
    <property type="taxonomic scope" value="Bacteria"/>
</dbReference>
<keyword evidence="8" id="KW-0460">Magnesium</keyword>
<dbReference type="PANTHER" id="PTHR43344">
    <property type="entry name" value="PHOSPHOSERINE PHOSPHATASE"/>
    <property type="match status" value="1"/>
</dbReference>
<evidence type="ECO:0000256" key="11">
    <source>
        <dbReference type="ARBA" id="ARBA00048523"/>
    </source>
</evidence>
<dbReference type="NCBIfam" id="TIGR01488">
    <property type="entry name" value="HAD-SF-IB"/>
    <property type="match status" value="1"/>
</dbReference>
<dbReference type="Proteomes" id="UP000027946">
    <property type="component" value="Unassembled WGS sequence"/>
</dbReference>
<dbReference type="PANTHER" id="PTHR43344:SF2">
    <property type="entry name" value="PHOSPHOSERINE PHOSPHATASE"/>
    <property type="match status" value="1"/>
</dbReference>
<keyword evidence="13" id="KW-1185">Reference proteome</keyword>